<dbReference type="KEGG" id="pdl:Pyrde_0602"/>
<dbReference type="PANTHER" id="PTHR39328">
    <property type="entry name" value="BLL2871 PROTEIN"/>
    <property type="match status" value="1"/>
</dbReference>
<evidence type="ECO:0008006" key="5">
    <source>
        <dbReference type="Google" id="ProtNLM"/>
    </source>
</evidence>
<dbReference type="Gene3D" id="3.60.20.10">
    <property type="entry name" value="Glutamine Phosphoribosylpyrophosphate, subunit 1, domain 1"/>
    <property type="match status" value="1"/>
</dbReference>
<proteinExistence type="predicted"/>
<sequence length="208" mass="22439">MTYSILAYDPLLGQAGVAVVSGSIAVGSRVPWGRHGVGVVATQAYTNPALAPMILELLSKASSAEEALRLALSRDPSPAHRQVAVIDYRGDIAVHDGEWSPSWHGYIIHPQEPLVCIANLVRGPEVCKEAVRAFVTAKGGLVDKLLAAIEAGHKAGGDRRGDRSAAIIVVGQTEYAPYYDRVVDLRVDYSKDPVEELRKIYALYTEGY</sequence>
<keyword evidence="4" id="KW-1185">Reference proteome</keyword>
<dbReference type="STRING" id="1273541.Pyrde_0602"/>
<reference evidence="2 4" key="2">
    <citation type="submission" date="2017-05" db="EMBL/GenBank/DDBJ databases">
        <title>The draft genome of the hyperthermophilic archaeon 'Pyrodictium delaneyi strain Hulk', an iron and nitrate reducer, reveals the capacity for sulfate reduction.</title>
        <authorList>
            <person name="Demey L.M."/>
            <person name="Miller C."/>
            <person name="Manzella M."/>
            <person name="Reguera G."/>
            <person name="Kashefi K."/>
        </authorList>
    </citation>
    <scope>NUCLEOTIDE SEQUENCE [LARGE SCALE GENOMIC DNA]</scope>
    <source>
        <strain evidence="2 4">Hulk</strain>
    </source>
</reference>
<dbReference type="InterPro" id="IPR029055">
    <property type="entry name" value="Ntn_hydrolases_N"/>
</dbReference>
<name>A0A0P0N1T1_9CREN</name>
<dbReference type="PANTHER" id="PTHR39328:SF1">
    <property type="entry name" value="BLL2871 PROTEIN"/>
    <property type="match status" value="1"/>
</dbReference>
<evidence type="ECO:0000313" key="1">
    <source>
        <dbReference type="EMBL" id="ALL00652.1"/>
    </source>
</evidence>
<dbReference type="GeneID" id="26098938"/>
<dbReference type="SUPFAM" id="SSF56235">
    <property type="entry name" value="N-terminal nucleophile aminohydrolases (Ntn hydrolases)"/>
    <property type="match status" value="1"/>
</dbReference>
<dbReference type="Proteomes" id="UP000196694">
    <property type="component" value="Unassembled WGS sequence"/>
</dbReference>
<dbReference type="RefSeq" id="WP_055408096.1">
    <property type="nucleotide sequence ID" value="NZ_CP013011.1"/>
</dbReference>
<evidence type="ECO:0000313" key="4">
    <source>
        <dbReference type="Proteomes" id="UP000196694"/>
    </source>
</evidence>
<dbReference type="EMBL" id="CP013011">
    <property type="protein sequence ID" value="ALL00652.1"/>
    <property type="molecule type" value="Genomic_DNA"/>
</dbReference>
<dbReference type="Pfam" id="PF06267">
    <property type="entry name" value="DUF1028"/>
    <property type="match status" value="1"/>
</dbReference>
<gene>
    <name evidence="2" type="ORF">Pdsh_09615</name>
    <name evidence="1" type="ORF">Pyrde_0602</name>
</gene>
<evidence type="ECO:0000313" key="2">
    <source>
        <dbReference type="EMBL" id="OWJ54103.1"/>
    </source>
</evidence>
<dbReference type="InterPro" id="IPR010430">
    <property type="entry name" value="DUF1028"/>
</dbReference>
<dbReference type="EMBL" id="NCQP01000007">
    <property type="protein sequence ID" value="OWJ54103.1"/>
    <property type="molecule type" value="Genomic_DNA"/>
</dbReference>
<protein>
    <recommendedName>
        <fullName evidence="5">DUF1028 domain-containing protein</fullName>
    </recommendedName>
</protein>
<organism evidence="1 3">
    <name type="scientific">Pyrodictium delaneyi</name>
    <dbReference type="NCBI Taxonomy" id="1273541"/>
    <lineage>
        <taxon>Archaea</taxon>
        <taxon>Thermoproteota</taxon>
        <taxon>Thermoprotei</taxon>
        <taxon>Desulfurococcales</taxon>
        <taxon>Pyrodictiaceae</taxon>
        <taxon>Pyrodictium</taxon>
    </lineage>
</organism>
<evidence type="ECO:0000313" key="3">
    <source>
        <dbReference type="Proteomes" id="UP000058613"/>
    </source>
</evidence>
<reference evidence="1 3" key="1">
    <citation type="submission" date="2015-10" db="EMBL/GenBank/DDBJ databases">
        <title>Complete genome sequence of hyperthermophilic archaeon Pyrodictium delaneyi Su06.</title>
        <authorList>
            <person name="Jung J.-H."/>
            <person name="Lin J."/>
            <person name="Holden J.F."/>
            <person name="Park C.-S."/>
        </authorList>
    </citation>
    <scope>NUCLEOTIDE SEQUENCE [LARGE SCALE GENOMIC DNA]</scope>
    <source>
        <strain evidence="1 3">Su06</strain>
    </source>
</reference>
<dbReference type="AlphaFoldDB" id="A0A0P0N1T1"/>
<accession>A0A0P0N1T1</accession>
<dbReference type="Proteomes" id="UP000058613">
    <property type="component" value="Chromosome"/>
</dbReference>
<dbReference type="OrthoDB" id="311454at2157"/>